<accession>A0A6J4U3D2</accession>
<organism evidence="2">
    <name type="scientific">uncultured Thermomicrobiales bacterium</name>
    <dbReference type="NCBI Taxonomy" id="1645740"/>
    <lineage>
        <taxon>Bacteria</taxon>
        <taxon>Pseudomonadati</taxon>
        <taxon>Thermomicrobiota</taxon>
        <taxon>Thermomicrobia</taxon>
        <taxon>Thermomicrobiales</taxon>
        <taxon>environmental samples</taxon>
    </lineage>
</organism>
<evidence type="ECO:0000256" key="1">
    <source>
        <dbReference type="SAM" id="MobiDB-lite"/>
    </source>
</evidence>
<feature type="non-terminal residue" evidence="2">
    <location>
        <position position="1"/>
    </location>
</feature>
<dbReference type="EMBL" id="CADCWF010000034">
    <property type="protein sequence ID" value="CAA9539596.1"/>
    <property type="molecule type" value="Genomic_DNA"/>
</dbReference>
<feature type="region of interest" description="Disordered" evidence="1">
    <location>
        <begin position="184"/>
        <end position="289"/>
    </location>
</feature>
<proteinExistence type="predicted"/>
<reference evidence="2" key="1">
    <citation type="submission" date="2020-02" db="EMBL/GenBank/DDBJ databases">
        <authorList>
            <person name="Meier V. D."/>
        </authorList>
    </citation>
    <scope>NUCLEOTIDE SEQUENCE</scope>
    <source>
        <strain evidence="2">AVDCRST_MAG59</strain>
    </source>
</reference>
<feature type="compositionally biased region" description="Basic residues" evidence="1">
    <location>
        <begin position="90"/>
        <end position="99"/>
    </location>
</feature>
<protein>
    <submittedName>
        <fullName evidence="2">3-keto-5-aminohexanoate cleavage enzyme</fullName>
        <ecNumber evidence="2">2.3.1.247</ecNumber>
    </submittedName>
</protein>
<feature type="compositionally biased region" description="Basic and acidic residues" evidence="1">
    <location>
        <begin position="220"/>
        <end position="231"/>
    </location>
</feature>
<feature type="region of interest" description="Disordered" evidence="1">
    <location>
        <begin position="132"/>
        <end position="167"/>
    </location>
</feature>
<gene>
    <name evidence="2" type="ORF">AVDCRST_MAG59-715</name>
</gene>
<dbReference type="EC" id="2.3.1.247" evidence="2"/>
<feature type="compositionally biased region" description="Low complexity" evidence="1">
    <location>
        <begin position="184"/>
        <end position="194"/>
    </location>
</feature>
<feature type="compositionally biased region" description="Basic and acidic residues" evidence="1">
    <location>
        <begin position="142"/>
        <end position="167"/>
    </location>
</feature>
<keyword evidence="2" id="KW-0808">Transferase</keyword>
<dbReference type="AlphaFoldDB" id="A0A6J4U3D2"/>
<feature type="compositionally biased region" description="Basic residues" evidence="1">
    <location>
        <begin position="37"/>
        <end position="60"/>
    </location>
</feature>
<keyword evidence="2" id="KW-0012">Acyltransferase</keyword>
<name>A0A6J4U3D2_9BACT</name>
<feature type="region of interest" description="Disordered" evidence="1">
    <location>
        <begin position="1"/>
        <end position="60"/>
    </location>
</feature>
<feature type="region of interest" description="Disordered" evidence="1">
    <location>
        <begin position="75"/>
        <end position="110"/>
    </location>
</feature>
<feature type="non-terminal residue" evidence="2">
    <location>
        <position position="289"/>
    </location>
</feature>
<feature type="compositionally biased region" description="Low complexity" evidence="1">
    <location>
        <begin position="247"/>
        <end position="271"/>
    </location>
</feature>
<dbReference type="GO" id="GO:0016746">
    <property type="term" value="F:acyltransferase activity"/>
    <property type="evidence" value="ECO:0007669"/>
    <property type="project" value="UniProtKB-KW"/>
</dbReference>
<evidence type="ECO:0000313" key="2">
    <source>
        <dbReference type="EMBL" id="CAA9539596.1"/>
    </source>
</evidence>
<sequence length="289" mass="30973">DRRPVAAGRPDRVGGDYWLLADQGPEPGAADHARGDCRRRRRLPGRGRRRCPRPRPRRCRPRYLRPLPLCSGRRAGAGGWLRRGAEPLDRRRRRHHHRRGADGAGRPEPRARLLRLRLAQLRRPRLRQLAGLPAGVGGADGGARRPPGDRVLRAGPRLERATADRRGAAGAAVLVPVRARGTGRLAADGQAAPAPRRDAAGRRPLVGLRHRPRPTAAGAGRDRDGRPRPDRPGGQPLVPQGRVGDQPAAGCPAGPDRGRGRPPAGDAGPGARRARSAGGAGRRVHGGRL</sequence>